<evidence type="ECO:0000256" key="6">
    <source>
        <dbReference type="PIRSR" id="PIRSR604254-1"/>
    </source>
</evidence>
<feature type="binding site" evidence="6">
    <location>
        <position position="246"/>
    </location>
    <ligand>
        <name>Zn(2+)</name>
        <dbReference type="ChEBI" id="CHEBI:29105"/>
    </ligand>
</feature>
<dbReference type="PANTHER" id="PTHR20855">
    <property type="entry name" value="ADIPOR/PROGESTIN RECEPTOR-RELATED"/>
    <property type="match status" value="1"/>
</dbReference>
<reference evidence="8" key="3">
    <citation type="submission" date="2025-09" db="UniProtKB">
        <authorList>
            <consortium name="Ensembl"/>
        </authorList>
    </citation>
    <scope>IDENTIFICATION</scope>
</reference>
<organism evidence="8 9">
    <name type="scientific">Latimeria chalumnae</name>
    <name type="common">Coelacanth</name>
    <dbReference type="NCBI Taxonomy" id="7897"/>
    <lineage>
        <taxon>Eukaryota</taxon>
        <taxon>Metazoa</taxon>
        <taxon>Chordata</taxon>
        <taxon>Craniata</taxon>
        <taxon>Vertebrata</taxon>
        <taxon>Euteleostomi</taxon>
        <taxon>Coelacanthiformes</taxon>
        <taxon>Coelacanthidae</taxon>
        <taxon>Latimeria</taxon>
    </lineage>
</organism>
<dbReference type="AlphaFoldDB" id="H3AV51"/>
<feature type="transmembrane region" description="Helical" evidence="7">
    <location>
        <begin position="113"/>
        <end position="138"/>
    </location>
</feature>
<keyword evidence="4 7" id="KW-1133">Transmembrane helix</keyword>
<reference evidence="8" key="2">
    <citation type="submission" date="2025-08" db="UniProtKB">
        <authorList>
            <consortium name="Ensembl"/>
        </authorList>
    </citation>
    <scope>IDENTIFICATION</scope>
</reference>
<keyword evidence="9" id="KW-1185">Reference proteome</keyword>
<evidence type="ECO:0000256" key="1">
    <source>
        <dbReference type="ARBA" id="ARBA00004141"/>
    </source>
</evidence>
<dbReference type="GO" id="GO:0038023">
    <property type="term" value="F:signaling receptor activity"/>
    <property type="evidence" value="ECO:0007669"/>
    <property type="project" value="TreeGrafter"/>
</dbReference>
<evidence type="ECO:0000256" key="3">
    <source>
        <dbReference type="ARBA" id="ARBA00022692"/>
    </source>
</evidence>
<keyword evidence="6" id="KW-0479">Metal-binding</keyword>
<dbReference type="STRING" id="7897.ENSLACP00000013522"/>
<comment type="subcellular location">
    <subcellularLocation>
        <location evidence="1">Membrane</location>
        <topology evidence="1">Multi-pass membrane protein</topology>
    </subcellularLocation>
</comment>
<keyword evidence="6" id="KW-0862">Zinc</keyword>
<dbReference type="GeneTree" id="ENSGT00940000157978"/>
<reference evidence="9" key="1">
    <citation type="submission" date="2011-08" db="EMBL/GenBank/DDBJ databases">
        <title>The draft genome of Latimeria chalumnae.</title>
        <authorList>
            <person name="Di Palma F."/>
            <person name="Alfoldi J."/>
            <person name="Johnson J."/>
            <person name="Berlin A."/>
            <person name="Gnerre S."/>
            <person name="Jaffe D."/>
            <person name="MacCallum I."/>
            <person name="Young S."/>
            <person name="Walker B.J."/>
            <person name="Lander E."/>
            <person name="Lindblad-Toh K."/>
        </authorList>
    </citation>
    <scope>NUCLEOTIDE SEQUENCE [LARGE SCALE GENOMIC DNA]</scope>
    <source>
        <strain evidence="9">Wild caught</strain>
    </source>
</reference>
<sequence length="275" mass="31387">MAFLNGPRLLDWASSPPYLQFNKFVLTGYRPACTVQECLRSLFYLHNELGNIYTHVLYIMCFIVVLCLDKPGSQRLLQWKKWLHYLAQSSPHSRLSVYHFFLHGGGGEGGQPVYPVCPTLSILLLCLTNSLGAMPIIYCSLLCYPTTRHIALLGYTLLSSYAIFCAVTAQSNVTRLQSFAGQAFFRFLFFFLRWYDTGYGSPTSLRNFLIMDALALLGGIINVARIPERWKPGKFDYWFNSHQIMHVLVVGSILHLHWGVVDDLLWIGKYQCPPE</sequence>
<dbReference type="InParanoid" id="H3AV51"/>
<dbReference type="OMA" id="HHACPPD"/>
<comment type="similarity">
    <text evidence="2">Belongs to the ADIPOR family.</text>
</comment>
<evidence type="ECO:0000256" key="7">
    <source>
        <dbReference type="SAM" id="Phobius"/>
    </source>
</evidence>
<feature type="transmembrane region" description="Helical" evidence="7">
    <location>
        <begin position="207"/>
        <end position="224"/>
    </location>
</feature>
<feature type="transmembrane region" description="Helical" evidence="7">
    <location>
        <begin position="244"/>
        <end position="261"/>
    </location>
</feature>
<dbReference type="Ensembl" id="ENSLACT00000013618.1">
    <property type="protein sequence ID" value="ENSLACP00000013522.1"/>
    <property type="gene ID" value="ENSLACG00000011906.1"/>
</dbReference>
<protein>
    <submittedName>
        <fullName evidence="8">Progestin and adipoQ receptor family member 4</fullName>
    </submittedName>
</protein>
<evidence type="ECO:0000256" key="2">
    <source>
        <dbReference type="ARBA" id="ARBA00007018"/>
    </source>
</evidence>
<feature type="binding site" evidence="6">
    <location>
        <position position="242"/>
    </location>
    <ligand>
        <name>Zn(2+)</name>
        <dbReference type="ChEBI" id="CHEBI:29105"/>
    </ligand>
</feature>
<evidence type="ECO:0000313" key="8">
    <source>
        <dbReference type="Ensembl" id="ENSLACP00000013522.1"/>
    </source>
</evidence>
<dbReference type="Proteomes" id="UP000008672">
    <property type="component" value="Unassembled WGS sequence"/>
</dbReference>
<dbReference type="GO" id="GO:0016020">
    <property type="term" value="C:membrane"/>
    <property type="evidence" value="ECO:0007669"/>
    <property type="project" value="UniProtKB-SubCell"/>
</dbReference>
<evidence type="ECO:0000256" key="4">
    <source>
        <dbReference type="ARBA" id="ARBA00022989"/>
    </source>
</evidence>
<dbReference type="Pfam" id="PF03006">
    <property type="entry name" value="HlyIII"/>
    <property type="match status" value="1"/>
</dbReference>
<feature type="binding site" evidence="6">
    <location>
        <position position="99"/>
    </location>
    <ligand>
        <name>Zn(2+)</name>
        <dbReference type="ChEBI" id="CHEBI:29105"/>
    </ligand>
</feature>
<dbReference type="PANTHER" id="PTHR20855:SF138">
    <property type="entry name" value="PROGESTIN AND ADIPOQ RECEPTOR FAMILY MEMBER 4"/>
    <property type="match status" value="1"/>
</dbReference>
<dbReference type="GO" id="GO:0046872">
    <property type="term" value="F:metal ion binding"/>
    <property type="evidence" value="ECO:0007669"/>
    <property type="project" value="UniProtKB-KW"/>
</dbReference>
<evidence type="ECO:0000313" key="9">
    <source>
        <dbReference type="Proteomes" id="UP000008672"/>
    </source>
</evidence>
<dbReference type="EMBL" id="AFYH01154985">
    <property type="status" value="NOT_ANNOTATED_CDS"/>
    <property type="molecule type" value="Genomic_DNA"/>
</dbReference>
<keyword evidence="5 7" id="KW-0472">Membrane</keyword>
<dbReference type="InterPro" id="IPR004254">
    <property type="entry name" value="AdipoR/HlyIII-related"/>
</dbReference>
<name>H3AV51_LATCH</name>
<dbReference type="eggNOG" id="KOG0748">
    <property type="taxonomic scope" value="Eukaryota"/>
</dbReference>
<dbReference type="HOGENOM" id="CLU_023075_4_0_1"/>
<feature type="transmembrane region" description="Helical" evidence="7">
    <location>
        <begin position="52"/>
        <end position="70"/>
    </location>
</feature>
<keyword evidence="3 7" id="KW-0812">Transmembrane</keyword>
<feature type="transmembrane region" description="Helical" evidence="7">
    <location>
        <begin position="150"/>
        <end position="170"/>
    </location>
</feature>
<accession>H3AV51</accession>
<dbReference type="EMBL" id="AFYH01154986">
    <property type="status" value="NOT_ANNOTATED_CDS"/>
    <property type="molecule type" value="Genomic_DNA"/>
</dbReference>
<dbReference type="EMBL" id="AFYH01154983">
    <property type="status" value="NOT_ANNOTATED_CDS"/>
    <property type="molecule type" value="Genomic_DNA"/>
</dbReference>
<gene>
    <name evidence="8" type="primary">PAQR4</name>
</gene>
<dbReference type="FunCoup" id="H3AV51">
    <property type="interactions" value="112"/>
</dbReference>
<proteinExistence type="inferred from homology"/>
<evidence type="ECO:0000256" key="5">
    <source>
        <dbReference type="ARBA" id="ARBA00023136"/>
    </source>
</evidence>
<dbReference type="EMBL" id="AFYH01154984">
    <property type="status" value="NOT_ANNOTATED_CDS"/>
    <property type="molecule type" value="Genomic_DNA"/>
</dbReference>